<accession>A0A0D5A1F4</accession>
<keyword evidence="2" id="KW-0233">DNA recombination</keyword>
<dbReference type="InterPro" id="IPR011344">
    <property type="entry name" value="ssDNA-bd"/>
</dbReference>
<protein>
    <recommendedName>
        <fullName evidence="3 4">Single-stranded DNA-binding protein</fullName>
        <shortName evidence="3">SSB</shortName>
    </recommendedName>
</protein>
<reference evidence="6" key="1">
    <citation type="submission" date="2014-09" db="EMBL/GenBank/DDBJ databases">
        <title>The mobilome of the heavy metals and metalloids hypertolerant bacteria from the Lubin copper mine (Poland).</title>
        <authorList>
            <person name="Dziewit L."/>
            <person name="Bartosik D."/>
        </authorList>
    </citation>
    <scope>NUCLEOTIDE SEQUENCE</scope>
    <source>
        <plasmid evidence="6">pLM19O2</plasmid>
    </source>
</reference>
<dbReference type="GO" id="GO:0003697">
    <property type="term" value="F:single-stranded DNA binding"/>
    <property type="evidence" value="ECO:0007669"/>
    <property type="project" value="UniProtKB-UniRule"/>
</dbReference>
<evidence type="ECO:0000256" key="2">
    <source>
        <dbReference type="ARBA" id="ARBA00023172"/>
    </source>
</evidence>
<comment type="caution">
    <text evidence="3">Lacks conserved residue(s) required for the propagation of feature annotation.</text>
</comment>
<dbReference type="PIRSF" id="PIRSF002070">
    <property type="entry name" value="SSB"/>
    <property type="match status" value="1"/>
</dbReference>
<gene>
    <name evidence="6" type="ORF">pLM19O2_p66</name>
</gene>
<sequence length="178" mass="19932">MSGSVNKVILVGNLGADPEIRRIANGNPVANLRIATSESWRDKATGERKDRTEWHSVVIFNENLAALAEQYLKKGAKVYVEGAQQTRKWQDPRTGSDRYTTEVVLQRYRGLLQILSSPSDDDQSGTRSGNRPSSQSGRQSGSRSYAEQSAATGQSFYPDDDDFHRRNFDDQMSDEIPF</sequence>
<dbReference type="InterPro" id="IPR012340">
    <property type="entry name" value="NA-bd_OB-fold"/>
</dbReference>
<organism evidence="6">
    <name type="scientific">Ochrobactrum sp. LM19</name>
    <dbReference type="NCBI Taxonomy" id="1449781"/>
    <lineage>
        <taxon>Bacteria</taxon>
        <taxon>Pseudomonadati</taxon>
        <taxon>Pseudomonadota</taxon>
        <taxon>Alphaproteobacteria</taxon>
        <taxon>Hyphomicrobiales</taxon>
        <taxon>Brucellaceae</taxon>
        <taxon>Brucella/Ochrobactrum group</taxon>
        <taxon>Ochrobactrum</taxon>
    </lineage>
</organism>
<dbReference type="NCBIfam" id="TIGR00621">
    <property type="entry name" value="ssb"/>
    <property type="match status" value="1"/>
</dbReference>
<dbReference type="PANTHER" id="PTHR10302">
    <property type="entry name" value="SINGLE-STRANDED DNA-BINDING PROTEIN"/>
    <property type="match status" value="1"/>
</dbReference>
<dbReference type="EMBL" id="KM659092">
    <property type="protein sequence ID" value="AJW30011.1"/>
    <property type="molecule type" value="Genomic_DNA"/>
</dbReference>
<keyword evidence="1 3" id="KW-0238">DNA-binding</keyword>
<name>A0A0D5A1F4_9HYPH</name>
<keyword evidence="6" id="KW-0614">Plasmid</keyword>
<evidence type="ECO:0000256" key="5">
    <source>
        <dbReference type="SAM" id="MobiDB-lite"/>
    </source>
</evidence>
<geneLocation type="plasmid" evidence="6">
    <name>pLM19O2</name>
</geneLocation>
<comment type="subunit">
    <text evidence="3">Homotetramer.</text>
</comment>
<evidence type="ECO:0000256" key="4">
    <source>
        <dbReference type="PIRNR" id="PIRNR002070"/>
    </source>
</evidence>
<dbReference type="SUPFAM" id="SSF50249">
    <property type="entry name" value="Nucleic acid-binding proteins"/>
    <property type="match status" value="1"/>
</dbReference>
<feature type="compositionally biased region" description="Low complexity" evidence="5">
    <location>
        <begin position="127"/>
        <end position="144"/>
    </location>
</feature>
<proteinExistence type="inferred from homology"/>
<evidence type="ECO:0000313" key="6">
    <source>
        <dbReference type="EMBL" id="AJW30011.1"/>
    </source>
</evidence>
<evidence type="ECO:0000256" key="1">
    <source>
        <dbReference type="ARBA" id="ARBA00023125"/>
    </source>
</evidence>
<dbReference type="InterPro" id="IPR000424">
    <property type="entry name" value="Primosome_PriB/ssb"/>
</dbReference>
<dbReference type="HAMAP" id="MF_00984">
    <property type="entry name" value="SSB"/>
    <property type="match status" value="1"/>
</dbReference>
<dbReference type="PROSITE" id="PS50935">
    <property type="entry name" value="SSB"/>
    <property type="match status" value="1"/>
</dbReference>
<dbReference type="PANTHER" id="PTHR10302:SF27">
    <property type="entry name" value="SINGLE-STRANDED DNA-BINDING PROTEIN"/>
    <property type="match status" value="1"/>
</dbReference>
<feature type="DNA-binding region" evidence="3">
    <location>
        <begin position="54"/>
        <end position="60"/>
    </location>
</feature>
<dbReference type="Pfam" id="PF00436">
    <property type="entry name" value="SSB"/>
    <property type="match status" value="1"/>
</dbReference>
<dbReference type="Gene3D" id="2.40.50.140">
    <property type="entry name" value="Nucleic acid-binding proteins"/>
    <property type="match status" value="1"/>
</dbReference>
<feature type="region of interest" description="Disordered" evidence="5">
    <location>
        <begin position="115"/>
        <end position="178"/>
    </location>
</feature>
<dbReference type="CDD" id="cd04496">
    <property type="entry name" value="SSB_OBF"/>
    <property type="match status" value="1"/>
</dbReference>
<dbReference type="GO" id="GO:0009295">
    <property type="term" value="C:nucleoid"/>
    <property type="evidence" value="ECO:0007669"/>
    <property type="project" value="TreeGrafter"/>
</dbReference>
<evidence type="ECO:0000256" key="3">
    <source>
        <dbReference type="HAMAP-Rule" id="MF_00984"/>
    </source>
</evidence>
<dbReference type="GO" id="GO:0006260">
    <property type="term" value="P:DNA replication"/>
    <property type="evidence" value="ECO:0007669"/>
    <property type="project" value="InterPro"/>
</dbReference>
<feature type="compositionally biased region" description="Polar residues" evidence="5">
    <location>
        <begin position="145"/>
        <end position="155"/>
    </location>
</feature>
<dbReference type="GO" id="GO:0006310">
    <property type="term" value="P:DNA recombination"/>
    <property type="evidence" value="ECO:0007669"/>
    <property type="project" value="UniProtKB-KW"/>
</dbReference>
<dbReference type="AlphaFoldDB" id="A0A0D5A1F4"/>